<dbReference type="Gene3D" id="2.30.30.940">
    <property type="match status" value="1"/>
</dbReference>
<dbReference type="Gene3D" id="3.40.50.300">
    <property type="entry name" value="P-loop containing nucleotide triphosphate hydrolases"/>
    <property type="match status" value="2"/>
</dbReference>
<organism evidence="4 5">
    <name type="scientific">Devosia riboflavina</name>
    <dbReference type="NCBI Taxonomy" id="46914"/>
    <lineage>
        <taxon>Bacteria</taxon>
        <taxon>Pseudomonadati</taxon>
        <taxon>Pseudomonadota</taxon>
        <taxon>Alphaproteobacteria</taxon>
        <taxon>Hyphomicrobiales</taxon>
        <taxon>Devosiaceae</taxon>
        <taxon>Devosia</taxon>
    </lineage>
</organism>
<gene>
    <name evidence="4" type="ORF">JP75_07570</name>
</gene>
<dbReference type="PANTHER" id="PTHR43788">
    <property type="entry name" value="DNA2/NAM7 HELICASE FAMILY MEMBER"/>
    <property type="match status" value="1"/>
</dbReference>
<dbReference type="Pfam" id="PF13538">
    <property type="entry name" value="UvrD_C_2"/>
    <property type="match status" value="1"/>
</dbReference>
<keyword evidence="2 4" id="KW-0067">ATP-binding</keyword>
<dbReference type="AlphaFoldDB" id="A0A087M3G1"/>
<reference evidence="4 5" key="1">
    <citation type="submission" date="2014-08" db="EMBL/GenBank/DDBJ databases">
        <authorList>
            <person name="Hassan Y.I."/>
            <person name="Lepp D."/>
            <person name="Zhou T."/>
        </authorList>
    </citation>
    <scope>NUCLEOTIDE SEQUENCE [LARGE SCALE GENOMIC DNA]</scope>
    <source>
        <strain evidence="4 5">IFO13584</strain>
    </source>
</reference>
<evidence type="ECO:0000313" key="5">
    <source>
        <dbReference type="Proteomes" id="UP000028981"/>
    </source>
</evidence>
<evidence type="ECO:0000256" key="2">
    <source>
        <dbReference type="ARBA" id="ARBA00022840"/>
    </source>
</evidence>
<dbReference type="InterPro" id="IPR027417">
    <property type="entry name" value="P-loop_NTPase"/>
</dbReference>
<dbReference type="STRING" id="46914.JP75_07570"/>
<dbReference type="InterPro" id="IPR050534">
    <property type="entry name" value="Coronavir_polyprotein_1ab"/>
</dbReference>
<dbReference type="GO" id="GO:0003678">
    <property type="term" value="F:DNA helicase activity"/>
    <property type="evidence" value="ECO:0007669"/>
    <property type="project" value="UniProtKB-ARBA"/>
</dbReference>
<dbReference type="SUPFAM" id="SSF52540">
    <property type="entry name" value="P-loop containing nucleoside triphosphate hydrolases"/>
    <property type="match status" value="1"/>
</dbReference>
<proteinExistence type="predicted"/>
<keyword evidence="1" id="KW-0547">Nucleotide-binding</keyword>
<evidence type="ECO:0000259" key="3">
    <source>
        <dbReference type="Pfam" id="PF13538"/>
    </source>
</evidence>
<evidence type="ECO:0000256" key="1">
    <source>
        <dbReference type="ARBA" id="ARBA00022741"/>
    </source>
</evidence>
<comment type="caution">
    <text evidence="4">The sequence shown here is derived from an EMBL/GenBank/DDBJ whole genome shotgun (WGS) entry which is preliminary data.</text>
</comment>
<dbReference type="RefSeq" id="WP_035081119.1">
    <property type="nucleotide sequence ID" value="NZ_JQGC01000006.1"/>
</dbReference>
<keyword evidence="5" id="KW-1185">Reference proteome</keyword>
<dbReference type="EMBL" id="JQGC01000006">
    <property type="protein sequence ID" value="KFL31414.1"/>
    <property type="molecule type" value="Genomic_DNA"/>
</dbReference>
<dbReference type="Pfam" id="PF13604">
    <property type="entry name" value="AAA_30"/>
    <property type="match status" value="1"/>
</dbReference>
<evidence type="ECO:0000313" key="4">
    <source>
        <dbReference type="EMBL" id="KFL31414.1"/>
    </source>
</evidence>
<dbReference type="CDD" id="cd18809">
    <property type="entry name" value="SF1_C_RecD"/>
    <property type="match status" value="1"/>
</dbReference>
<accession>A0A087M3G1</accession>
<feature type="domain" description="UvrD-like helicase C-terminal" evidence="3">
    <location>
        <begin position="316"/>
        <end position="363"/>
    </location>
</feature>
<name>A0A087M3G1_9HYPH</name>
<dbReference type="Proteomes" id="UP000028981">
    <property type="component" value="Unassembled WGS sequence"/>
</dbReference>
<dbReference type="InterPro" id="IPR027785">
    <property type="entry name" value="UvrD-like_helicase_C"/>
</dbReference>
<sequence length="364" mass="41163">MQWSPQQDGALKQVSTWLRDPQGQQVFRLFGWAGTGKSTLAVHLAEEVNTVVFAAFTGKAALVMRKRGCFGASTIHSLIYTMVNEIGGEPKFVLNPDSEIVDADLVVIDEVSMVGAELARDLLSFGKKVLVLGDPFQLPPVKDAGYFTDVRPDIMLTEIHRQAADNPIIRMSMDIREGNGLDFGTYGESKVIRAANVDRDDVLTADQVLCGKNATRIIYNDRIRQLKGMPHREPVPGDRLVCLRNNHQKNLLNGQLWLVKQTFPKGRGNMELLLRPDDAGARAGDALVFTHEKWFQGREEEFDWKDRRRYDEFYFGYALTVHKAQGSQWENVYLFDESTVFRDDRDRHLYTAVTRAAEKITVVA</sequence>
<protein>
    <submittedName>
        <fullName evidence="4">ATP-binding protein</fullName>
    </submittedName>
</protein>
<dbReference type="GO" id="GO:0005524">
    <property type="term" value="F:ATP binding"/>
    <property type="evidence" value="ECO:0007669"/>
    <property type="project" value="UniProtKB-KW"/>
</dbReference>
<dbReference type="OrthoDB" id="9803432at2"/>
<dbReference type="PANTHER" id="PTHR43788:SF6">
    <property type="entry name" value="DNA HELICASE B"/>
    <property type="match status" value="1"/>
</dbReference>